<dbReference type="SUPFAM" id="SSF88688">
    <property type="entry name" value="Families 57/38 glycoside transferase middle domain"/>
    <property type="match status" value="1"/>
</dbReference>
<protein>
    <submittedName>
        <fullName evidence="4">Lysosomal alpha-mannosidase</fullName>
    </submittedName>
</protein>
<dbReference type="InterPro" id="IPR050843">
    <property type="entry name" value="Glycosyl_Hydrlase_38"/>
</dbReference>
<gene>
    <name evidence="4" type="primary">Man2b1</name>
    <name evidence="4" type="ORF">CEXT_761001</name>
</gene>
<proteinExistence type="predicted"/>
<keyword evidence="1" id="KW-0378">Hydrolase</keyword>
<keyword evidence="2" id="KW-0326">Glycosidase</keyword>
<dbReference type="EMBL" id="BPLR01005514">
    <property type="protein sequence ID" value="GIY02879.1"/>
    <property type="molecule type" value="Genomic_DNA"/>
</dbReference>
<dbReference type="PANTHER" id="PTHR11607">
    <property type="entry name" value="ALPHA-MANNOSIDASE"/>
    <property type="match status" value="1"/>
</dbReference>
<comment type="caution">
    <text evidence="4">The sequence shown here is derived from an EMBL/GenBank/DDBJ whole genome shotgun (WGS) entry which is preliminary data.</text>
</comment>
<dbReference type="Pfam" id="PF01074">
    <property type="entry name" value="Glyco_hydro_38N"/>
    <property type="match status" value="1"/>
</dbReference>
<dbReference type="GO" id="GO:0004559">
    <property type="term" value="F:alpha-mannosidase activity"/>
    <property type="evidence" value="ECO:0007669"/>
    <property type="project" value="InterPro"/>
</dbReference>
<dbReference type="PANTHER" id="PTHR11607:SF3">
    <property type="entry name" value="LYSOSOMAL ALPHA-MANNOSIDASE"/>
    <property type="match status" value="1"/>
</dbReference>
<evidence type="ECO:0000259" key="3">
    <source>
        <dbReference type="SMART" id="SM00872"/>
    </source>
</evidence>
<evidence type="ECO:0000313" key="4">
    <source>
        <dbReference type="EMBL" id="GIY02879.1"/>
    </source>
</evidence>
<dbReference type="SMART" id="SM00872">
    <property type="entry name" value="Alpha-mann_mid"/>
    <property type="match status" value="1"/>
</dbReference>
<evidence type="ECO:0000256" key="2">
    <source>
        <dbReference type="ARBA" id="ARBA00023295"/>
    </source>
</evidence>
<dbReference type="SUPFAM" id="SSF88713">
    <property type="entry name" value="Glycoside hydrolase/deacetylase"/>
    <property type="match status" value="1"/>
</dbReference>
<keyword evidence="5" id="KW-1185">Reference proteome</keyword>
<organism evidence="4 5">
    <name type="scientific">Caerostris extrusa</name>
    <name type="common">Bark spider</name>
    <name type="synonym">Caerostris bankana</name>
    <dbReference type="NCBI Taxonomy" id="172846"/>
    <lineage>
        <taxon>Eukaryota</taxon>
        <taxon>Metazoa</taxon>
        <taxon>Ecdysozoa</taxon>
        <taxon>Arthropoda</taxon>
        <taxon>Chelicerata</taxon>
        <taxon>Arachnida</taxon>
        <taxon>Araneae</taxon>
        <taxon>Araneomorphae</taxon>
        <taxon>Entelegynae</taxon>
        <taxon>Araneoidea</taxon>
        <taxon>Araneidae</taxon>
        <taxon>Caerostris</taxon>
    </lineage>
</organism>
<accession>A0AAV4Q311</accession>
<dbReference type="InterPro" id="IPR011330">
    <property type="entry name" value="Glyco_hydro/deAcase_b/a-brl"/>
</dbReference>
<dbReference type="AlphaFoldDB" id="A0AAV4Q311"/>
<evidence type="ECO:0000313" key="5">
    <source>
        <dbReference type="Proteomes" id="UP001054945"/>
    </source>
</evidence>
<dbReference type="FunFam" id="1.20.1270.50:FF:000002">
    <property type="entry name" value="Alpha-mannosidase"/>
    <property type="match status" value="1"/>
</dbReference>
<dbReference type="InterPro" id="IPR037094">
    <property type="entry name" value="Glyco_hydro_38_cen_sf"/>
</dbReference>
<dbReference type="InterPro" id="IPR015341">
    <property type="entry name" value="Glyco_hydro_38_cen"/>
</dbReference>
<dbReference type="InterPro" id="IPR028995">
    <property type="entry name" value="Glyco_hydro_57/38_cen_sf"/>
</dbReference>
<name>A0AAV4Q311_CAEEX</name>
<sequence>MLNVHIIMHTHDDVGWLHTVDSYYDMWVREIITSVVSTLMQNENRKFIYVESAFFTKWWEEQTDLTKEYVRRLVNDGRLEFISGGWSMNDEATTHYLAIIDQMTLGLRWLNETFGDCGRPKIGWQIDTFGHSREQASIFAQMKFDGLFLDDCIIKIKLLERPEAEIFTGVLPNVYWPPKRILFDTFCSDDEPVSRKKTSIIKLTILFQLHKNKLSIMQANNIVMTMGMDFHFRDALKWFKNMDYLIEYINSLQAVGMKVNMFYSTPTCYLHSLHESNKTWTTMQTDFFPYASGRHEYWTGYFTSRPALKYNARKANSYLQACKQLITLAELEDADTMTLQKAVGVINIMMASQAQRNSM</sequence>
<dbReference type="Gene3D" id="1.20.1270.50">
    <property type="entry name" value="Glycoside hydrolase family 38, central domain"/>
    <property type="match status" value="1"/>
</dbReference>
<dbReference type="InterPro" id="IPR000602">
    <property type="entry name" value="Glyco_hydro_38_N"/>
</dbReference>
<evidence type="ECO:0000256" key="1">
    <source>
        <dbReference type="ARBA" id="ARBA00022801"/>
    </source>
</evidence>
<dbReference type="InterPro" id="IPR027291">
    <property type="entry name" value="Glyco_hydro_38_N_sf"/>
</dbReference>
<reference evidence="4 5" key="1">
    <citation type="submission" date="2021-06" db="EMBL/GenBank/DDBJ databases">
        <title>Caerostris extrusa draft genome.</title>
        <authorList>
            <person name="Kono N."/>
            <person name="Arakawa K."/>
        </authorList>
    </citation>
    <scope>NUCLEOTIDE SEQUENCE [LARGE SCALE GENOMIC DNA]</scope>
</reference>
<dbReference type="Gene3D" id="3.20.110.10">
    <property type="entry name" value="Glycoside hydrolase 38, N terminal domain"/>
    <property type="match status" value="2"/>
</dbReference>
<dbReference type="Proteomes" id="UP001054945">
    <property type="component" value="Unassembled WGS sequence"/>
</dbReference>
<feature type="domain" description="Glycoside hydrolase family 38 central" evidence="3">
    <location>
        <begin position="296"/>
        <end position="354"/>
    </location>
</feature>
<dbReference type="GO" id="GO:0006013">
    <property type="term" value="P:mannose metabolic process"/>
    <property type="evidence" value="ECO:0007669"/>
    <property type="project" value="InterPro"/>
</dbReference>
<dbReference type="GO" id="GO:0005764">
    <property type="term" value="C:lysosome"/>
    <property type="evidence" value="ECO:0007669"/>
    <property type="project" value="TreeGrafter"/>
</dbReference>